<dbReference type="Pfam" id="PF02223">
    <property type="entry name" value="Thymidylate_kin"/>
    <property type="match status" value="1"/>
</dbReference>
<gene>
    <name evidence="2" type="ORF">IQ24_03182</name>
</gene>
<accession>A0A562NFV0</accession>
<dbReference type="RefSeq" id="WP_145399269.1">
    <property type="nucleotide sequence ID" value="NZ_VLKU01000011.1"/>
</dbReference>
<evidence type="ECO:0000313" key="2">
    <source>
        <dbReference type="EMBL" id="TWI30958.1"/>
    </source>
</evidence>
<dbReference type="OrthoDB" id="9774907at2"/>
<name>A0A562NFV0_9RHOB</name>
<dbReference type="EMBL" id="VLKU01000011">
    <property type="protein sequence ID" value="TWI30958.1"/>
    <property type="molecule type" value="Genomic_DNA"/>
</dbReference>
<protein>
    <submittedName>
        <fullName evidence="2">Thymidylate kinase</fullName>
    </submittedName>
</protein>
<dbReference type="Proteomes" id="UP000316225">
    <property type="component" value="Unassembled WGS sequence"/>
</dbReference>
<organism evidence="2 3">
    <name type="scientific">Paracoccus sulfuroxidans</name>
    <dbReference type="NCBI Taxonomy" id="384678"/>
    <lineage>
        <taxon>Bacteria</taxon>
        <taxon>Pseudomonadati</taxon>
        <taxon>Pseudomonadota</taxon>
        <taxon>Alphaproteobacteria</taxon>
        <taxon>Rhodobacterales</taxon>
        <taxon>Paracoccaceae</taxon>
        <taxon>Paracoccus</taxon>
    </lineage>
</organism>
<dbReference type="GO" id="GO:0016301">
    <property type="term" value="F:kinase activity"/>
    <property type="evidence" value="ECO:0007669"/>
    <property type="project" value="UniProtKB-KW"/>
</dbReference>
<keyword evidence="3" id="KW-1185">Reference proteome</keyword>
<evidence type="ECO:0000313" key="3">
    <source>
        <dbReference type="Proteomes" id="UP000316225"/>
    </source>
</evidence>
<evidence type="ECO:0000259" key="1">
    <source>
        <dbReference type="Pfam" id="PF02223"/>
    </source>
</evidence>
<dbReference type="InterPro" id="IPR027417">
    <property type="entry name" value="P-loop_NTPase"/>
</dbReference>
<dbReference type="AlphaFoldDB" id="A0A562NFV0"/>
<feature type="domain" description="Thymidylate kinase-like" evidence="1">
    <location>
        <begin position="242"/>
        <end position="421"/>
    </location>
</feature>
<dbReference type="Gene3D" id="3.40.50.300">
    <property type="entry name" value="P-loop containing nucleotide triphosphate hydrolases"/>
    <property type="match status" value="2"/>
</dbReference>
<dbReference type="InterPro" id="IPR039430">
    <property type="entry name" value="Thymidylate_kin-like_dom"/>
</dbReference>
<keyword evidence="2" id="KW-0418">Kinase</keyword>
<comment type="caution">
    <text evidence="2">The sequence shown here is derived from an EMBL/GenBank/DDBJ whole genome shotgun (WGS) entry which is preliminary data.</text>
</comment>
<reference evidence="2 3" key="1">
    <citation type="journal article" date="2015" name="Stand. Genomic Sci.">
        <title>Genomic Encyclopedia of Bacterial and Archaeal Type Strains, Phase III: the genomes of soil and plant-associated and newly described type strains.</title>
        <authorList>
            <person name="Whitman W.B."/>
            <person name="Woyke T."/>
            <person name="Klenk H.P."/>
            <person name="Zhou Y."/>
            <person name="Lilburn T.G."/>
            <person name="Beck B.J."/>
            <person name="De Vos P."/>
            <person name="Vandamme P."/>
            <person name="Eisen J.A."/>
            <person name="Garrity G."/>
            <person name="Hugenholtz P."/>
            <person name="Kyrpides N.C."/>
        </authorList>
    </citation>
    <scope>NUCLEOTIDE SEQUENCE [LARGE SCALE GENOMIC DNA]</scope>
    <source>
        <strain evidence="2 3">CGMCC 1.5364</strain>
    </source>
</reference>
<keyword evidence="2" id="KW-0808">Transferase</keyword>
<dbReference type="SUPFAM" id="SSF52540">
    <property type="entry name" value="P-loop containing nucleoside triphosphate hydrolases"/>
    <property type="match status" value="2"/>
</dbReference>
<proteinExistence type="predicted"/>
<sequence length="437" mass="49507">MFDPIASPLRIAFEGVDGVGKSTVIRAVRDRLSQGSEVLVDTMAPVMLDLLKRYGQSVAGDPQAYWTRVSRRTKTQCFLTEGIARSRYLRDDYRQFDVILYDRWWQTFRVYSKGNDEFDHRCRFLAQNLPSVDVLFYLHNDPATCAARLIADDDWLVREVGVDNIAGFLAVLHTEYRQVLDNDRSVIDIDTRGRSVDDIADQIVQSIATRLKVQGALRVQASQDRVTFPTKFQLPEMPIYAVEGMDGAGKTTVCSLLRSEQSPSVDLCRLSEVSLAMFKQAGTAAGRLPASAAIREQFEDEFRHQTYIIDGLVQLSCLAGGRTFARALFFDRWFPAFALYQDRILSDRGLFDFLLSMFPQPETLFYIDLDPGIATARLRERGDWMIQSYGETGTRDRLARMRDIYSVRIATMGNVRALDGQDLPANLVDQITRGMAP</sequence>